<protein>
    <submittedName>
        <fullName evidence="2">Listeria/Bacterioides repeat-containing protein</fullName>
    </submittedName>
</protein>
<name>A0A1I0XQR1_9FIRM</name>
<dbReference type="NCBIfam" id="TIGR02543">
    <property type="entry name" value="List_Bact_rpt"/>
    <property type="match status" value="1"/>
</dbReference>
<dbReference type="EMBL" id="FOJY01000007">
    <property type="protein sequence ID" value="SFB03322.1"/>
    <property type="molecule type" value="Genomic_DNA"/>
</dbReference>
<dbReference type="Proteomes" id="UP000198838">
    <property type="component" value="Unassembled WGS sequence"/>
</dbReference>
<dbReference type="InterPro" id="IPR013378">
    <property type="entry name" value="InlB-like_B-rpt"/>
</dbReference>
<evidence type="ECO:0000313" key="2">
    <source>
        <dbReference type="EMBL" id="SFB03322.1"/>
    </source>
</evidence>
<dbReference type="AlphaFoldDB" id="A0A1I0XQR1"/>
<evidence type="ECO:0000313" key="3">
    <source>
        <dbReference type="Proteomes" id="UP000198838"/>
    </source>
</evidence>
<accession>A0A1I0XQR1</accession>
<gene>
    <name evidence="2" type="ORF">SAMN05216249_10786</name>
</gene>
<organism evidence="2 3">
    <name type="scientific">Acetitomaculum ruminis DSM 5522</name>
    <dbReference type="NCBI Taxonomy" id="1120918"/>
    <lineage>
        <taxon>Bacteria</taxon>
        <taxon>Bacillati</taxon>
        <taxon>Bacillota</taxon>
        <taxon>Clostridia</taxon>
        <taxon>Lachnospirales</taxon>
        <taxon>Lachnospiraceae</taxon>
        <taxon>Acetitomaculum</taxon>
    </lineage>
</organism>
<sequence length="96" mass="10961">ITLYAQWTPVKYNLKFDRNGGNPDTSKYYMYWVNNLTYDVTYKVAACNYVKSGYIFTGWNTKANGKGTAVSDKGSYKNLTDINGATVTLYAQWKKK</sequence>
<comment type="subcellular location">
    <subcellularLocation>
        <location evidence="1">Cell envelope</location>
    </subcellularLocation>
</comment>
<evidence type="ECO:0000256" key="1">
    <source>
        <dbReference type="ARBA" id="ARBA00004196"/>
    </source>
</evidence>
<dbReference type="InterPro" id="IPR042229">
    <property type="entry name" value="Listeria/Bacterioides_rpt_sf"/>
</dbReference>
<dbReference type="STRING" id="1120918.SAMN05216249_10786"/>
<feature type="non-terminal residue" evidence="2">
    <location>
        <position position="1"/>
    </location>
</feature>
<dbReference type="RefSeq" id="WP_177205596.1">
    <property type="nucleotide sequence ID" value="NZ_FOJY01000007.1"/>
</dbReference>
<keyword evidence="3" id="KW-1185">Reference proteome</keyword>
<dbReference type="GO" id="GO:0030313">
    <property type="term" value="C:cell envelope"/>
    <property type="evidence" value="ECO:0007669"/>
    <property type="project" value="UniProtKB-SubCell"/>
</dbReference>
<reference evidence="2 3" key="1">
    <citation type="submission" date="2016-10" db="EMBL/GenBank/DDBJ databases">
        <authorList>
            <person name="de Groot N.N."/>
        </authorList>
    </citation>
    <scope>NUCLEOTIDE SEQUENCE [LARGE SCALE GENOMIC DNA]</scope>
    <source>
        <strain evidence="2 3">DSM 5522</strain>
    </source>
</reference>
<dbReference type="Pfam" id="PF09479">
    <property type="entry name" value="Flg_new"/>
    <property type="match status" value="1"/>
</dbReference>
<dbReference type="Gene3D" id="2.60.40.4270">
    <property type="entry name" value="Listeria-Bacteroides repeat domain"/>
    <property type="match status" value="1"/>
</dbReference>
<proteinExistence type="predicted"/>